<dbReference type="OrthoDB" id="9762536at2"/>
<dbReference type="Gene3D" id="3.40.50.10490">
    <property type="entry name" value="Glucose-6-phosphate isomerase like protein, domain 1"/>
    <property type="match status" value="1"/>
</dbReference>
<feature type="domain" description="SIS" evidence="1">
    <location>
        <begin position="36"/>
        <end position="174"/>
    </location>
</feature>
<sequence>MDKKELFENACAVWKNDADALSRLINDINPEEYAAIFDLIRNCRGRIATLGMGTSSVAARKIAHMLCVANVPSFFVSAGDAAHGAFGAVQEGDVVIVLSKGGNTEELVNLIESIKGKKLKLITVTQNPQSRLAQAADVVLNLKVEESDHKHMLPTASIIAIIAIFDAIADELTKCPQFSDEAFYLNHNHGSVGAFLKGKIEDK</sequence>
<evidence type="ECO:0000313" key="3">
    <source>
        <dbReference type="Proteomes" id="UP000034076"/>
    </source>
</evidence>
<dbReference type="AlphaFoldDB" id="A0A0M2NIM6"/>
<dbReference type="STRING" id="270498.CHK_2168"/>
<keyword evidence="3" id="KW-1185">Reference proteome</keyword>
<dbReference type="EC" id="5.3.1.13" evidence="2"/>
<evidence type="ECO:0000259" key="1">
    <source>
        <dbReference type="PROSITE" id="PS51464"/>
    </source>
</evidence>
<dbReference type="SUPFAM" id="SSF53697">
    <property type="entry name" value="SIS domain"/>
    <property type="match status" value="1"/>
</dbReference>
<dbReference type="RefSeq" id="WP_046444004.1">
    <property type="nucleotide sequence ID" value="NZ_CAUERS010000032.1"/>
</dbReference>
<accession>A0A0M2NIM6</accession>
<evidence type="ECO:0000313" key="2">
    <source>
        <dbReference type="EMBL" id="KKI50105.1"/>
    </source>
</evidence>
<dbReference type="EMBL" id="LAYJ01000112">
    <property type="protein sequence ID" value="KKI50105.1"/>
    <property type="molecule type" value="Genomic_DNA"/>
</dbReference>
<dbReference type="PANTHER" id="PTHR38418">
    <property type="entry name" value="SUGAR ISOMERASE, KPSF/GUTQ (AFU_ORTHOLOGUE AFUA_6G08860)"/>
    <property type="match status" value="1"/>
</dbReference>
<dbReference type="GO" id="GO:0019146">
    <property type="term" value="F:arabinose-5-phosphate isomerase activity"/>
    <property type="evidence" value="ECO:0007669"/>
    <property type="project" value="UniProtKB-EC"/>
</dbReference>
<keyword evidence="2" id="KW-0413">Isomerase</keyword>
<dbReference type="Pfam" id="PF01380">
    <property type="entry name" value="SIS"/>
    <property type="match status" value="1"/>
</dbReference>
<name>A0A0M2NIM6_9FIRM</name>
<protein>
    <submittedName>
        <fullName evidence="2">Arabinose 5-phosphate isomerase</fullName>
        <ecNumber evidence="2">5.3.1.13</ecNumber>
    </submittedName>
</protein>
<dbReference type="InterPro" id="IPR001347">
    <property type="entry name" value="SIS_dom"/>
</dbReference>
<dbReference type="PROSITE" id="PS51464">
    <property type="entry name" value="SIS"/>
    <property type="match status" value="1"/>
</dbReference>
<dbReference type="GO" id="GO:1901135">
    <property type="term" value="P:carbohydrate derivative metabolic process"/>
    <property type="evidence" value="ECO:0007669"/>
    <property type="project" value="InterPro"/>
</dbReference>
<reference evidence="2 3" key="1">
    <citation type="submission" date="2015-04" db="EMBL/GenBank/DDBJ databases">
        <title>Draft genome sequence of bacteremic isolate Catabacter hongkongensis type strain HKU16T.</title>
        <authorList>
            <person name="Lau S.K."/>
            <person name="Teng J.L."/>
            <person name="Huang Y."/>
            <person name="Curreem S.O."/>
            <person name="Tsui S.K."/>
            <person name="Woo P.C."/>
        </authorList>
    </citation>
    <scope>NUCLEOTIDE SEQUENCE [LARGE SCALE GENOMIC DNA]</scope>
    <source>
        <strain evidence="2 3">HKU16</strain>
    </source>
</reference>
<dbReference type="InterPro" id="IPR046348">
    <property type="entry name" value="SIS_dom_sf"/>
</dbReference>
<comment type="caution">
    <text evidence="2">The sequence shown here is derived from an EMBL/GenBank/DDBJ whole genome shotgun (WGS) entry which is preliminary data.</text>
</comment>
<organism evidence="2 3">
    <name type="scientific">Christensenella hongkongensis</name>
    <dbReference type="NCBI Taxonomy" id="270498"/>
    <lineage>
        <taxon>Bacteria</taxon>
        <taxon>Bacillati</taxon>
        <taxon>Bacillota</taxon>
        <taxon>Clostridia</taxon>
        <taxon>Christensenellales</taxon>
        <taxon>Christensenellaceae</taxon>
        <taxon>Christensenella</taxon>
    </lineage>
</organism>
<dbReference type="GO" id="GO:0097367">
    <property type="term" value="F:carbohydrate derivative binding"/>
    <property type="evidence" value="ECO:0007669"/>
    <property type="project" value="InterPro"/>
</dbReference>
<dbReference type="PATRIC" id="fig|270498.16.peg.1916"/>
<dbReference type="Proteomes" id="UP000034076">
    <property type="component" value="Unassembled WGS sequence"/>
</dbReference>
<gene>
    <name evidence="2" type="ORF">CHK_2168</name>
</gene>
<dbReference type="PANTHER" id="PTHR38418:SF2">
    <property type="entry name" value="SUGAR ISOMERASE, KPSF_GUTQ (AFU_ORTHOLOGUE AFUA_6G08860)"/>
    <property type="match status" value="1"/>
</dbReference>
<proteinExistence type="predicted"/>